<comment type="caution">
    <text evidence="8">The sequence shown here is derived from an EMBL/GenBank/DDBJ whole genome shotgun (WGS) entry which is preliminary data.</text>
</comment>
<gene>
    <name evidence="8" type="ORF">I8J31_09660</name>
</gene>
<feature type="domain" description="EamA" evidence="7">
    <location>
        <begin position="11"/>
        <end position="142"/>
    </location>
</feature>
<dbReference type="SUPFAM" id="SSF103481">
    <property type="entry name" value="Multidrug resistance efflux transporter EmrE"/>
    <property type="match status" value="2"/>
</dbReference>
<dbReference type="InterPro" id="IPR037185">
    <property type="entry name" value="EmrE-like"/>
</dbReference>
<dbReference type="PANTHER" id="PTHR32322">
    <property type="entry name" value="INNER MEMBRANE TRANSPORTER"/>
    <property type="match status" value="1"/>
</dbReference>
<evidence type="ECO:0000256" key="5">
    <source>
        <dbReference type="ARBA" id="ARBA00023136"/>
    </source>
</evidence>
<protein>
    <submittedName>
        <fullName evidence="8">DMT family transporter</fullName>
    </submittedName>
</protein>
<dbReference type="InterPro" id="IPR000620">
    <property type="entry name" value="EamA_dom"/>
</dbReference>
<accession>A0A934N1N7</accession>
<keyword evidence="3 6" id="KW-0812">Transmembrane</keyword>
<feature type="domain" description="EamA" evidence="7">
    <location>
        <begin position="156"/>
        <end position="289"/>
    </location>
</feature>
<feature type="transmembrane region" description="Helical" evidence="6">
    <location>
        <begin position="153"/>
        <end position="171"/>
    </location>
</feature>
<evidence type="ECO:0000256" key="2">
    <source>
        <dbReference type="ARBA" id="ARBA00007362"/>
    </source>
</evidence>
<feature type="transmembrane region" description="Helical" evidence="6">
    <location>
        <begin position="41"/>
        <end position="61"/>
    </location>
</feature>
<feature type="transmembrane region" description="Helical" evidence="6">
    <location>
        <begin position="183"/>
        <end position="202"/>
    </location>
</feature>
<evidence type="ECO:0000259" key="7">
    <source>
        <dbReference type="Pfam" id="PF00892"/>
    </source>
</evidence>
<reference evidence="8" key="1">
    <citation type="submission" date="2020-12" db="EMBL/GenBank/DDBJ databases">
        <title>Marinomonas arctica sp. nov., a psychrotolerant bacterium isolated from the Arctic.</title>
        <authorList>
            <person name="Zhang Y."/>
        </authorList>
    </citation>
    <scope>NUCLEOTIDE SEQUENCE</scope>
    <source>
        <strain evidence="8">C1424</strain>
    </source>
</reference>
<dbReference type="PANTHER" id="PTHR32322:SF2">
    <property type="entry name" value="EAMA DOMAIN-CONTAINING PROTEIN"/>
    <property type="match status" value="1"/>
</dbReference>
<comment type="similarity">
    <text evidence="2">Belongs to the EamA transporter family.</text>
</comment>
<feature type="transmembrane region" description="Helical" evidence="6">
    <location>
        <begin position="73"/>
        <end position="92"/>
    </location>
</feature>
<dbReference type="Proteomes" id="UP000628710">
    <property type="component" value="Unassembled WGS sequence"/>
</dbReference>
<dbReference type="AlphaFoldDB" id="A0A934N1N7"/>
<dbReference type="InterPro" id="IPR050638">
    <property type="entry name" value="AA-Vitamin_Transporters"/>
</dbReference>
<name>A0A934N1N7_9GAMM</name>
<evidence type="ECO:0000256" key="1">
    <source>
        <dbReference type="ARBA" id="ARBA00004141"/>
    </source>
</evidence>
<proteinExistence type="inferred from homology"/>
<dbReference type="Pfam" id="PF00892">
    <property type="entry name" value="EamA"/>
    <property type="match status" value="2"/>
</dbReference>
<keyword evidence="5 6" id="KW-0472">Membrane</keyword>
<evidence type="ECO:0000313" key="8">
    <source>
        <dbReference type="EMBL" id="MBJ7537937.1"/>
    </source>
</evidence>
<evidence type="ECO:0000256" key="6">
    <source>
        <dbReference type="SAM" id="Phobius"/>
    </source>
</evidence>
<evidence type="ECO:0000256" key="3">
    <source>
        <dbReference type="ARBA" id="ARBA00022692"/>
    </source>
</evidence>
<evidence type="ECO:0000256" key="4">
    <source>
        <dbReference type="ARBA" id="ARBA00022989"/>
    </source>
</evidence>
<evidence type="ECO:0000313" key="9">
    <source>
        <dbReference type="Proteomes" id="UP000628710"/>
    </source>
</evidence>
<feature type="transmembrane region" description="Helical" evidence="6">
    <location>
        <begin position="214"/>
        <end position="236"/>
    </location>
</feature>
<keyword evidence="4 6" id="KW-1133">Transmembrane helix</keyword>
<feature type="transmembrane region" description="Helical" evidence="6">
    <location>
        <begin position="273"/>
        <end position="293"/>
    </location>
</feature>
<comment type="subcellular location">
    <subcellularLocation>
        <location evidence="1">Membrane</location>
        <topology evidence="1">Multi-pass membrane protein</topology>
    </subcellularLocation>
</comment>
<dbReference type="GO" id="GO:0016020">
    <property type="term" value="C:membrane"/>
    <property type="evidence" value="ECO:0007669"/>
    <property type="project" value="UniProtKB-SubCell"/>
</dbReference>
<organism evidence="8 9">
    <name type="scientific">Marinomonas transparens</name>
    <dbReference type="NCBI Taxonomy" id="2795388"/>
    <lineage>
        <taxon>Bacteria</taxon>
        <taxon>Pseudomonadati</taxon>
        <taxon>Pseudomonadota</taxon>
        <taxon>Gammaproteobacteria</taxon>
        <taxon>Oceanospirillales</taxon>
        <taxon>Oceanospirillaceae</taxon>
        <taxon>Marinomonas</taxon>
    </lineage>
</organism>
<feature type="transmembrane region" description="Helical" evidence="6">
    <location>
        <begin position="248"/>
        <end position="267"/>
    </location>
</feature>
<feature type="transmembrane region" description="Helical" evidence="6">
    <location>
        <begin position="129"/>
        <end position="147"/>
    </location>
</feature>
<feature type="transmembrane region" description="Helical" evidence="6">
    <location>
        <begin position="9"/>
        <end position="29"/>
    </location>
</feature>
<dbReference type="EMBL" id="JAEMNX010000009">
    <property type="protein sequence ID" value="MBJ7537937.1"/>
    <property type="molecule type" value="Genomic_DNA"/>
</dbReference>
<sequence>MATMKNKEVVLGICMGLVASFIWGSWPVISKLAQIQSITSVEITILRFGVSGLILLPVLFYHSASLSSLCTKGVALAIGAGMPYVLLAVNGMSLSSSAHFGIIAPSCMLVFSTLGSVYLLSEKLTRQRLLGVLMIVAGVFIVGWHSLALTSRQVLIGDLMFVGCGALWASFTLLSKYWKLNSWVATAMVSVVSGVACVPLAAFSQESFFSNIPISTLLLQGVFQGVLVAICALYCYSKSVSLLGAAKGSVFAALVPPFAIVLGVLILNEVVTWVEVVGITCVFLGMVFALGLVKFSHKKVVAVEV</sequence>
<keyword evidence="9" id="KW-1185">Reference proteome</keyword>
<feature type="transmembrane region" description="Helical" evidence="6">
    <location>
        <begin position="98"/>
        <end position="120"/>
    </location>
</feature>